<proteinExistence type="predicted"/>
<sequence length="160" mass="18825">MCQGQTYNARNKKAYRDRGMFSMALFLVLIVKFTANITYYVFFEPQRTHCKTGNISNDYAVEMARRAKRAAKTQVTTRTLNTKLVMPKVMIRQVRMNRRNIRTYRARRATLWEPSLLNTSPAMPRDTRRVLNSLSSLATLSDMFRLRCKNWDPPLDRTSY</sequence>
<keyword evidence="1" id="KW-1133">Transmembrane helix</keyword>
<reference evidence="2 3" key="1">
    <citation type="submission" date="2020-02" db="EMBL/GenBank/DDBJ databases">
        <authorList>
            <person name="Ferguson B K."/>
        </authorList>
    </citation>
    <scope>NUCLEOTIDE SEQUENCE [LARGE SCALE GENOMIC DNA]</scope>
</reference>
<evidence type="ECO:0000313" key="2">
    <source>
        <dbReference type="EMBL" id="CAB0014698.1"/>
    </source>
</evidence>
<keyword evidence="1" id="KW-0812">Transmembrane</keyword>
<accession>A0A6H5HCT8</accession>
<keyword evidence="1" id="KW-0472">Membrane</keyword>
<dbReference type="AlphaFoldDB" id="A0A6H5HCT8"/>
<feature type="transmembrane region" description="Helical" evidence="1">
    <location>
        <begin position="21"/>
        <end position="42"/>
    </location>
</feature>
<dbReference type="EMBL" id="CADCXU010028207">
    <property type="protein sequence ID" value="CAB0014698.1"/>
    <property type="molecule type" value="Genomic_DNA"/>
</dbReference>
<keyword evidence="3" id="KW-1185">Reference proteome</keyword>
<name>A0A6H5HCT8_9HEMI</name>
<evidence type="ECO:0000313" key="3">
    <source>
        <dbReference type="Proteomes" id="UP000479000"/>
    </source>
</evidence>
<organism evidence="2 3">
    <name type="scientific">Nesidiocoris tenuis</name>
    <dbReference type="NCBI Taxonomy" id="355587"/>
    <lineage>
        <taxon>Eukaryota</taxon>
        <taxon>Metazoa</taxon>
        <taxon>Ecdysozoa</taxon>
        <taxon>Arthropoda</taxon>
        <taxon>Hexapoda</taxon>
        <taxon>Insecta</taxon>
        <taxon>Pterygota</taxon>
        <taxon>Neoptera</taxon>
        <taxon>Paraneoptera</taxon>
        <taxon>Hemiptera</taxon>
        <taxon>Heteroptera</taxon>
        <taxon>Panheteroptera</taxon>
        <taxon>Cimicomorpha</taxon>
        <taxon>Miridae</taxon>
        <taxon>Dicyphina</taxon>
        <taxon>Nesidiocoris</taxon>
    </lineage>
</organism>
<dbReference type="Proteomes" id="UP000479000">
    <property type="component" value="Unassembled WGS sequence"/>
</dbReference>
<protein>
    <submittedName>
        <fullName evidence="2">Uncharacterized protein</fullName>
    </submittedName>
</protein>
<evidence type="ECO:0000256" key="1">
    <source>
        <dbReference type="SAM" id="Phobius"/>
    </source>
</evidence>
<gene>
    <name evidence="2" type="ORF">NTEN_LOCUS19109</name>
</gene>